<dbReference type="Proteomes" id="UP000005239">
    <property type="component" value="Unassembled WGS sequence"/>
</dbReference>
<reference evidence="2" key="2">
    <citation type="submission" date="2022-06" db="UniProtKB">
        <authorList>
            <consortium name="EnsemblMetazoa"/>
        </authorList>
    </citation>
    <scope>IDENTIFICATION</scope>
    <source>
        <strain evidence="2">PS312</strain>
    </source>
</reference>
<protein>
    <submittedName>
        <fullName evidence="2">Uncharacterized protein</fullName>
    </submittedName>
</protein>
<feature type="region of interest" description="Disordered" evidence="1">
    <location>
        <begin position="174"/>
        <end position="256"/>
    </location>
</feature>
<dbReference type="EnsemblMetazoa" id="PPA46154.1">
    <property type="protein sequence ID" value="PPA46154.1"/>
    <property type="gene ID" value="WBGene00284523"/>
</dbReference>
<feature type="compositionally biased region" description="Low complexity" evidence="1">
    <location>
        <begin position="196"/>
        <end position="213"/>
    </location>
</feature>
<feature type="compositionally biased region" description="Polar residues" evidence="1">
    <location>
        <begin position="1"/>
        <end position="12"/>
    </location>
</feature>
<evidence type="ECO:0000313" key="2">
    <source>
        <dbReference type="EnsemblMetazoa" id="PPA46154.1"/>
    </source>
</evidence>
<accession>A0A2A6BI61</accession>
<proteinExistence type="predicted"/>
<feature type="region of interest" description="Disordered" evidence="1">
    <location>
        <begin position="1"/>
        <end position="20"/>
    </location>
</feature>
<organism evidence="2 3">
    <name type="scientific">Pristionchus pacificus</name>
    <name type="common">Parasitic nematode worm</name>
    <dbReference type="NCBI Taxonomy" id="54126"/>
    <lineage>
        <taxon>Eukaryota</taxon>
        <taxon>Metazoa</taxon>
        <taxon>Ecdysozoa</taxon>
        <taxon>Nematoda</taxon>
        <taxon>Chromadorea</taxon>
        <taxon>Rhabditida</taxon>
        <taxon>Rhabditina</taxon>
        <taxon>Diplogasteromorpha</taxon>
        <taxon>Diplogasteroidea</taxon>
        <taxon>Neodiplogasteridae</taxon>
        <taxon>Pristionchus</taxon>
    </lineage>
</organism>
<feature type="compositionally biased region" description="Polar residues" evidence="1">
    <location>
        <begin position="224"/>
        <end position="250"/>
    </location>
</feature>
<gene>
    <name evidence="2" type="primary">WBGene00284523</name>
</gene>
<accession>A0A8R1Z875</accession>
<reference evidence="3" key="1">
    <citation type="journal article" date="2008" name="Nat. Genet.">
        <title>The Pristionchus pacificus genome provides a unique perspective on nematode lifestyle and parasitism.</title>
        <authorList>
            <person name="Dieterich C."/>
            <person name="Clifton S.W."/>
            <person name="Schuster L.N."/>
            <person name="Chinwalla A."/>
            <person name="Delehaunty K."/>
            <person name="Dinkelacker I."/>
            <person name="Fulton L."/>
            <person name="Fulton R."/>
            <person name="Godfrey J."/>
            <person name="Minx P."/>
            <person name="Mitreva M."/>
            <person name="Roeseler W."/>
            <person name="Tian H."/>
            <person name="Witte H."/>
            <person name="Yang S.P."/>
            <person name="Wilson R.K."/>
            <person name="Sommer R.J."/>
        </authorList>
    </citation>
    <scope>NUCLEOTIDE SEQUENCE [LARGE SCALE GENOMIC DNA]</scope>
    <source>
        <strain evidence="3">PS312</strain>
    </source>
</reference>
<dbReference type="AlphaFoldDB" id="A0A2A6BI61"/>
<keyword evidence="3" id="KW-1185">Reference proteome</keyword>
<sequence length="440" mass="48501">MVHRSTSTTPTKSRVAATPFPPVAANHPLNPLSSSAMASIFATQYERLNVLHSQVIDTLSTIYSIGESDVTFHSLAEFQSRIVNLSQVHCTFKDTIYAYHEIGSQLRSQIINMTDYHGRVEESILWHQNVFSTSASHDSLFETAKAFVMGIVYKDLKKIIEIDPSAQSFMALIPSQSTSDSHPISPSHVESTLIPSPDSDTSSYSSSELPSSQSHHESIPVMEEQSTPSPQETITTSGSVDDVSNSSIPTPTDFDPVRQTVEIIPSQSLNPVEPSTTVPVKDPFINSVPSSSNHNIPNQQTNSVYPNHFLDPIPIQGTAPKKKYHSGTSNLQYSFHSVPWREGSRPLSITHSTAQSIDSIAATKHPPLPSHFTPPFILYSDSSVSCRSLFKKTSYLFDEPWPDDLSHSFNCSFTVPPIALYPPSRPSAIFTPHHQSTYVH</sequence>
<evidence type="ECO:0000313" key="3">
    <source>
        <dbReference type="Proteomes" id="UP000005239"/>
    </source>
</evidence>
<evidence type="ECO:0000256" key="1">
    <source>
        <dbReference type="SAM" id="MobiDB-lite"/>
    </source>
</evidence>
<name>A0A2A6BI61_PRIPA</name>
<feature type="compositionally biased region" description="Polar residues" evidence="1">
    <location>
        <begin position="174"/>
        <end position="194"/>
    </location>
</feature>